<evidence type="ECO:0000259" key="13">
    <source>
        <dbReference type="PROSITE" id="PS50011"/>
    </source>
</evidence>
<evidence type="ECO:0000256" key="1">
    <source>
        <dbReference type="ARBA" id="ARBA00006692"/>
    </source>
</evidence>
<gene>
    <name evidence="14" type="ORF">OVA965_LOCUS3859</name>
    <name evidence="15" type="ORF">TMI583_LOCUS3857</name>
</gene>
<dbReference type="GO" id="GO:0004674">
    <property type="term" value="F:protein serine/threonine kinase activity"/>
    <property type="evidence" value="ECO:0007669"/>
    <property type="project" value="UniProtKB-KW"/>
</dbReference>
<dbReference type="InterPro" id="IPR008271">
    <property type="entry name" value="Ser/Thr_kinase_AS"/>
</dbReference>
<dbReference type="Gene3D" id="4.10.1170.10">
    <property type="entry name" value="MAP kinase activated protein kinase 2"/>
    <property type="match status" value="1"/>
</dbReference>
<feature type="domain" description="Protein kinase" evidence="13">
    <location>
        <begin position="98"/>
        <end position="360"/>
    </location>
</feature>
<dbReference type="SMART" id="SM00220">
    <property type="entry name" value="S_TKc"/>
    <property type="match status" value="1"/>
</dbReference>
<dbReference type="Proteomes" id="UP000682733">
    <property type="component" value="Unassembled WGS sequence"/>
</dbReference>
<dbReference type="EMBL" id="CAJOBA010000964">
    <property type="protein sequence ID" value="CAF3567893.1"/>
    <property type="molecule type" value="Genomic_DNA"/>
</dbReference>
<keyword evidence="7" id="KW-0418">Kinase</keyword>
<dbReference type="InterPro" id="IPR017441">
    <property type="entry name" value="Protein_kinase_ATP_BS"/>
</dbReference>
<feature type="binding site" evidence="11">
    <location>
        <position position="127"/>
    </location>
    <ligand>
        <name>ATP</name>
        <dbReference type="ChEBI" id="CHEBI:30616"/>
    </ligand>
</feature>
<keyword evidence="4" id="KW-0597">Phosphoprotein</keyword>
<evidence type="ECO:0000256" key="8">
    <source>
        <dbReference type="ARBA" id="ARBA00022840"/>
    </source>
</evidence>
<reference evidence="15" key="1">
    <citation type="submission" date="2021-02" db="EMBL/GenBank/DDBJ databases">
        <authorList>
            <person name="Nowell W R."/>
        </authorList>
    </citation>
    <scope>NUCLEOTIDE SEQUENCE</scope>
</reference>
<evidence type="ECO:0000256" key="9">
    <source>
        <dbReference type="ARBA" id="ARBA00047899"/>
    </source>
</evidence>
<dbReference type="InterPro" id="IPR000719">
    <property type="entry name" value="Prot_kinase_dom"/>
</dbReference>
<dbReference type="InterPro" id="IPR027442">
    <property type="entry name" value="MAPKAPK_C"/>
</dbReference>
<evidence type="ECO:0000256" key="2">
    <source>
        <dbReference type="ARBA" id="ARBA00012513"/>
    </source>
</evidence>
<evidence type="ECO:0000256" key="3">
    <source>
        <dbReference type="ARBA" id="ARBA00022527"/>
    </source>
</evidence>
<dbReference type="PROSITE" id="PS00107">
    <property type="entry name" value="PROTEIN_KINASE_ATP"/>
    <property type="match status" value="1"/>
</dbReference>
<dbReference type="InterPro" id="IPR011009">
    <property type="entry name" value="Kinase-like_dom_sf"/>
</dbReference>
<evidence type="ECO:0000256" key="7">
    <source>
        <dbReference type="ARBA" id="ARBA00022777"/>
    </source>
</evidence>
<dbReference type="FunFam" id="1.10.510.10:FF:000571">
    <property type="entry name" value="Maternal embryonic leucine zipper kinase"/>
    <property type="match status" value="1"/>
</dbReference>
<evidence type="ECO:0000256" key="4">
    <source>
        <dbReference type="ARBA" id="ARBA00022553"/>
    </source>
</evidence>
<dbReference type="EMBL" id="CAJNOK010000964">
    <property type="protein sequence ID" value="CAF0785748.1"/>
    <property type="molecule type" value="Genomic_DNA"/>
</dbReference>
<keyword evidence="5" id="KW-0808">Transferase</keyword>
<evidence type="ECO:0000256" key="11">
    <source>
        <dbReference type="PROSITE-ProRule" id="PRU10141"/>
    </source>
</evidence>
<comment type="caution">
    <text evidence="15">The sequence shown here is derived from an EMBL/GenBank/DDBJ whole genome shotgun (WGS) entry which is preliminary data.</text>
</comment>
<dbReference type="EC" id="2.7.11.1" evidence="2"/>
<evidence type="ECO:0000256" key="10">
    <source>
        <dbReference type="ARBA" id="ARBA00048679"/>
    </source>
</evidence>
<dbReference type="AlphaFoldDB" id="A0A8S2GVM2"/>
<protein>
    <recommendedName>
        <fullName evidence="2">non-specific serine/threonine protein kinase</fullName>
        <ecNumber evidence="2">2.7.11.1</ecNumber>
    </recommendedName>
</protein>
<keyword evidence="3 12" id="KW-0723">Serine/threonine-protein kinase</keyword>
<keyword evidence="6 11" id="KW-0547">Nucleotide-binding</keyword>
<comment type="catalytic activity">
    <reaction evidence="10">
        <text>L-seryl-[protein] + ATP = O-phospho-L-seryl-[protein] + ADP + H(+)</text>
        <dbReference type="Rhea" id="RHEA:17989"/>
        <dbReference type="Rhea" id="RHEA-COMP:9863"/>
        <dbReference type="Rhea" id="RHEA-COMP:11604"/>
        <dbReference type="ChEBI" id="CHEBI:15378"/>
        <dbReference type="ChEBI" id="CHEBI:29999"/>
        <dbReference type="ChEBI" id="CHEBI:30616"/>
        <dbReference type="ChEBI" id="CHEBI:83421"/>
        <dbReference type="ChEBI" id="CHEBI:456216"/>
        <dbReference type="EC" id="2.7.11.1"/>
    </reaction>
</comment>
<dbReference type="Pfam" id="PF00069">
    <property type="entry name" value="Pkinase"/>
    <property type="match status" value="1"/>
</dbReference>
<dbReference type="SUPFAM" id="SSF56112">
    <property type="entry name" value="Protein kinase-like (PK-like)"/>
    <property type="match status" value="1"/>
</dbReference>
<evidence type="ECO:0000256" key="5">
    <source>
        <dbReference type="ARBA" id="ARBA00022679"/>
    </source>
</evidence>
<dbReference type="FunFam" id="3.30.200.20:FF:000156">
    <property type="entry name" value="MAP kinase-activated protein kinase 3"/>
    <property type="match status" value="1"/>
</dbReference>
<dbReference type="Proteomes" id="UP000677228">
    <property type="component" value="Unassembled WGS sequence"/>
</dbReference>
<keyword evidence="8 11" id="KW-0067">ATP-binding</keyword>
<dbReference type="PANTHER" id="PTHR24347">
    <property type="entry name" value="SERINE/THREONINE-PROTEIN KINASE"/>
    <property type="match status" value="1"/>
</dbReference>
<dbReference type="Gene3D" id="3.30.200.20">
    <property type="entry name" value="Phosphorylase Kinase, domain 1"/>
    <property type="match status" value="1"/>
</dbReference>
<proteinExistence type="inferred from homology"/>
<accession>A0A8S2GVM2</accession>
<evidence type="ECO:0000256" key="12">
    <source>
        <dbReference type="RuleBase" id="RU000304"/>
    </source>
</evidence>
<name>A0A8S2GVM2_9BILA</name>
<dbReference type="Gene3D" id="1.10.510.10">
    <property type="entry name" value="Transferase(Phosphotransferase) domain 1"/>
    <property type="match status" value="1"/>
</dbReference>
<dbReference type="CDD" id="cd14089">
    <property type="entry name" value="STKc_MAPKAPK"/>
    <property type="match status" value="1"/>
</dbReference>
<organism evidence="15 16">
    <name type="scientific">Didymodactylos carnosus</name>
    <dbReference type="NCBI Taxonomy" id="1234261"/>
    <lineage>
        <taxon>Eukaryota</taxon>
        <taxon>Metazoa</taxon>
        <taxon>Spiralia</taxon>
        <taxon>Gnathifera</taxon>
        <taxon>Rotifera</taxon>
        <taxon>Eurotatoria</taxon>
        <taxon>Bdelloidea</taxon>
        <taxon>Philodinida</taxon>
        <taxon>Philodinidae</taxon>
        <taxon>Didymodactylos</taxon>
    </lineage>
</organism>
<sequence>MDSRVPSPTAKAEITETSGDERRNIFGRWSVDEKLEGAFNLGSWVGSPIKGIQPLKGHSRIHHRGSNKFMASNSTTSTVFLTPFPFETKQNAVADDYEVRNEVLGEGISGKVLTCFHRQTVQKCALKIIPDSAKARREVILHKKASTYSNIVRILDIYENVHSNRPCLLIIMECMEGGELFDRIKRMDHETFTERQAAGIMYSICKAVSHLHSMNVAHRDLKPENLLFTSNEEDAELKLTDFGFAKECSDVIKNLTSPCYTPYYVAPEVLSTRSYDKSCDIWSLGVIMYMLLCGYPPFYSEHSLPISPGMTTKIRAGEYQFPEPDWCMVSDEAKNLIQAMLTVEPEKRPNIGTILKSSWLSEFTIHVSNTPLNTSRVLIEELEHWDDVGAAICETNKYNRTLSDEEINISTSDNTILQRRQKKQNNNNKK</sequence>
<evidence type="ECO:0000256" key="6">
    <source>
        <dbReference type="ARBA" id="ARBA00022741"/>
    </source>
</evidence>
<comment type="similarity">
    <text evidence="1">Belongs to the protein kinase superfamily. CAMK Ser/Thr protein kinase family.</text>
</comment>
<evidence type="ECO:0000313" key="14">
    <source>
        <dbReference type="EMBL" id="CAF0785748.1"/>
    </source>
</evidence>
<comment type="catalytic activity">
    <reaction evidence="9">
        <text>L-threonyl-[protein] + ATP = O-phospho-L-threonyl-[protein] + ADP + H(+)</text>
        <dbReference type="Rhea" id="RHEA:46608"/>
        <dbReference type="Rhea" id="RHEA-COMP:11060"/>
        <dbReference type="Rhea" id="RHEA-COMP:11605"/>
        <dbReference type="ChEBI" id="CHEBI:15378"/>
        <dbReference type="ChEBI" id="CHEBI:30013"/>
        <dbReference type="ChEBI" id="CHEBI:30616"/>
        <dbReference type="ChEBI" id="CHEBI:61977"/>
        <dbReference type="ChEBI" id="CHEBI:456216"/>
        <dbReference type="EC" id="2.7.11.1"/>
    </reaction>
</comment>
<dbReference type="GO" id="GO:0005524">
    <property type="term" value="F:ATP binding"/>
    <property type="evidence" value="ECO:0007669"/>
    <property type="project" value="UniProtKB-UniRule"/>
</dbReference>
<evidence type="ECO:0000313" key="15">
    <source>
        <dbReference type="EMBL" id="CAF3567893.1"/>
    </source>
</evidence>
<evidence type="ECO:0000313" key="16">
    <source>
        <dbReference type="Proteomes" id="UP000682733"/>
    </source>
</evidence>
<dbReference type="PROSITE" id="PS50011">
    <property type="entry name" value="PROTEIN_KINASE_DOM"/>
    <property type="match status" value="1"/>
</dbReference>
<dbReference type="PROSITE" id="PS00108">
    <property type="entry name" value="PROTEIN_KINASE_ST"/>
    <property type="match status" value="1"/>
</dbReference>